<feature type="chain" id="PRO_5038732620" evidence="2">
    <location>
        <begin position="35"/>
        <end position="258"/>
    </location>
</feature>
<protein>
    <submittedName>
        <fullName evidence="3">ABC-2 type transport system permease protein</fullName>
    </submittedName>
</protein>
<sequence>MKAALHAEWTKLRTVRGCLWLLVGMAAVTVAASAAATSVSTCSSPGCGGDVTLLSLFGVEFGQALAAVLAVLVIGGEYGSGMIRATVAAVPRRGVVFAAKSVVVSGVVVAAGTVAVLGSLLAGRFVLPGRGFTAAHGHAPPSLADGPTLRAAAGSVLYLVLIALIGLGVAAVVRDSATGIGLVLGLLYLLPVIGGVVGDPGLRRVLATFAPTSAGLGVRATTDLAGLPLAPWAGLAVTAGWAAVALTVGGVLLKARDV</sequence>
<feature type="transmembrane region" description="Helical" evidence="1">
    <location>
        <begin position="52"/>
        <end position="74"/>
    </location>
</feature>
<gene>
    <name evidence="3" type="ORF">HNR73_005839</name>
</gene>
<dbReference type="EMBL" id="JACHGT010000014">
    <property type="protein sequence ID" value="MBB6037959.1"/>
    <property type="molecule type" value="Genomic_DNA"/>
</dbReference>
<keyword evidence="1" id="KW-0472">Membrane</keyword>
<keyword evidence="4" id="KW-1185">Reference proteome</keyword>
<evidence type="ECO:0000313" key="3">
    <source>
        <dbReference type="EMBL" id="MBB6037959.1"/>
    </source>
</evidence>
<reference evidence="3 4" key="1">
    <citation type="submission" date="2020-08" db="EMBL/GenBank/DDBJ databases">
        <title>Genomic Encyclopedia of Type Strains, Phase IV (KMG-IV): sequencing the most valuable type-strain genomes for metagenomic binning, comparative biology and taxonomic classification.</title>
        <authorList>
            <person name="Goeker M."/>
        </authorList>
    </citation>
    <scope>NUCLEOTIDE SEQUENCE [LARGE SCALE GENOMIC DNA]</scope>
    <source>
        <strain evidence="3 4">YIM 65646</strain>
    </source>
</reference>
<keyword evidence="1" id="KW-0812">Transmembrane</keyword>
<feature type="transmembrane region" description="Helical" evidence="1">
    <location>
        <begin position="95"/>
        <end position="122"/>
    </location>
</feature>
<keyword evidence="2" id="KW-0732">Signal</keyword>
<evidence type="ECO:0000313" key="4">
    <source>
        <dbReference type="Proteomes" id="UP000548476"/>
    </source>
</evidence>
<organism evidence="3 4">
    <name type="scientific">Phytomonospora endophytica</name>
    <dbReference type="NCBI Taxonomy" id="714109"/>
    <lineage>
        <taxon>Bacteria</taxon>
        <taxon>Bacillati</taxon>
        <taxon>Actinomycetota</taxon>
        <taxon>Actinomycetes</taxon>
        <taxon>Micromonosporales</taxon>
        <taxon>Micromonosporaceae</taxon>
        <taxon>Phytomonospora</taxon>
    </lineage>
</organism>
<dbReference type="AlphaFoldDB" id="A0A841FZT9"/>
<comment type="caution">
    <text evidence="3">The sequence shown here is derived from an EMBL/GenBank/DDBJ whole genome shotgun (WGS) entry which is preliminary data.</text>
</comment>
<evidence type="ECO:0000256" key="1">
    <source>
        <dbReference type="SAM" id="Phobius"/>
    </source>
</evidence>
<keyword evidence="1" id="KW-1133">Transmembrane helix</keyword>
<evidence type="ECO:0000256" key="2">
    <source>
        <dbReference type="SAM" id="SignalP"/>
    </source>
</evidence>
<feature type="signal peptide" evidence="2">
    <location>
        <begin position="1"/>
        <end position="34"/>
    </location>
</feature>
<dbReference type="Proteomes" id="UP000548476">
    <property type="component" value="Unassembled WGS sequence"/>
</dbReference>
<proteinExistence type="predicted"/>
<accession>A0A841FZT9</accession>
<dbReference type="RefSeq" id="WP_184790766.1">
    <property type="nucleotide sequence ID" value="NZ_BONT01000066.1"/>
</dbReference>
<feature type="transmembrane region" description="Helical" evidence="1">
    <location>
        <begin position="151"/>
        <end position="173"/>
    </location>
</feature>
<name>A0A841FZT9_9ACTN</name>
<feature type="transmembrane region" description="Helical" evidence="1">
    <location>
        <begin position="232"/>
        <end position="253"/>
    </location>
</feature>
<feature type="transmembrane region" description="Helical" evidence="1">
    <location>
        <begin position="180"/>
        <end position="198"/>
    </location>
</feature>